<dbReference type="AlphaFoldDB" id="A0A699X3G3"/>
<sequence length="37" mass="3909">RDVCSARCASAGEGLAGMASAAPFSMRPMYKGVKRQF</sequence>
<evidence type="ECO:0000313" key="1">
    <source>
        <dbReference type="EMBL" id="GFD54325.1"/>
    </source>
</evidence>
<accession>A0A699X3G3</accession>
<name>A0A699X3G3_TANCI</name>
<dbReference type="EMBL" id="BKCJ011804606">
    <property type="protein sequence ID" value="GFD54325.1"/>
    <property type="molecule type" value="Genomic_DNA"/>
</dbReference>
<reference evidence="1" key="1">
    <citation type="journal article" date="2019" name="Sci. Rep.">
        <title>Draft genome of Tanacetum cinerariifolium, the natural source of mosquito coil.</title>
        <authorList>
            <person name="Yamashiro T."/>
            <person name="Shiraishi A."/>
            <person name="Satake H."/>
            <person name="Nakayama K."/>
        </authorList>
    </citation>
    <scope>NUCLEOTIDE SEQUENCE</scope>
</reference>
<feature type="non-terminal residue" evidence="1">
    <location>
        <position position="1"/>
    </location>
</feature>
<comment type="caution">
    <text evidence="1">The sequence shown here is derived from an EMBL/GenBank/DDBJ whole genome shotgun (WGS) entry which is preliminary data.</text>
</comment>
<gene>
    <name evidence="1" type="ORF">Tci_926294</name>
</gene>
<protein>
    <submittedName>
        <fullName evidence="1">Uncharacterized protein</fullName>
    </submittedName>
</protein>
<proteinExistence type="predicted"/>
<organism evidence="1">
    <name type="scientific">Tanacetum cinerariifolium</name>
    <name type="common">Dalmatian daisy</name>
    <name type="synonym">Chrysanthemum cinerariifolium</name>
    <dbReference type="NCBI Taxonomy" id="118510"/>
    <lineage>
        <taxon>Eukaryota</taxon>
        <taxon>Viridiplantae</taxon>
        <taxon>Streptophyta</taxon>
        <taxon>Embryophyta</taxon>
        <taxon>Tracheophyta</taxon>
        <taxon>Spermatophyta</taxon>
        <taxon>Magnoliopsida</taxon>
        <taxon>eudicotyledons</taxon>
        <taxon>Gunneridae</taxon>
        <taxon>Pentapetalae</taxon>
        <taxon>asterids</taxon>
        <taxon>campanulids</taxon>
        <taxon>Asterales</taxon>
        <taxon>Asteraceae</taxon>
        <taxon>Asteroideae</taxon>
        <taxon>Anthemideae</taxon>
        <taxon>Anthemidinae</taxon>
        <taxon>Tanacetum</taxon>
    </lineage>
</organism>